<organism evidence="2">
    <name type="scientific">Mus musculus</name>
    <name type="common">Mouse</name>
    <dbReference type="NCBI Taxonomy" id="10090"/>
    <lineage>
        <taxon>Eukaryota</taxon>
        <taxon>Metazoa</taxon>
        <taxon>Chordata</taxon>
        <taxon>Craniata</taxon>
        <taxon>Vertebrata</taxon>
        <taxon>Euteleostomi</taxon>
        <taxon>Mammalia</taxon>
        <taxon>Eutheria</taxon>
        <taxon>Euarchontoglires</taxon>
        <taxon>Glires</taxon>
        <taxon>Rodentia</taxon>
        <taxon>Myomorpha</taxon>
        <taxon>Muroidea</taxon>
        <taxon>Muridae</taxon>
        <taxon>Murinae</taxon>
        <taxon>Mus</taxon>
        <taxon>Mus</taxon>
    </lineage>
</organism>
<reference evidence="2" key="5">
    <citation type="journal article" date="2001" name="Nature">
        <title>Functional annotation of a full-length mouse cDNA collection.</title>
        <authorList>
            <consortium name="The RIKEN Genome Exploration Research Group Phase II Team and the FANTOM Consortium"/>
        </authorList>
    </citation>
    <scope>NUCLEOTIDE SEQUENCE</scope>
    <source>
        <strain evidence="2">C57BL/6J</strain>
        <tissue evidence="2">Medulla oblongata</tissue>
        <tissue evidence="1">Whole body</tissue>
    </source>
</reference>
<accession>Q78V99</accession>
<reference evidence="1" key="4">
    <citation type="submission" date="2000-07" db="EMBL/GenBank/DDBJ databases">
        <authorList>
            <person name="Adachi J."/>
            <person name="Aizawa K."/>
            <person name="Akahira S."/>
            <person name="Akimura T."/>
            <person name="Arai A."/>
            <person name="Aono H."/>
            <person name="Arakawa T."/>
            <person name="Bono H."/>
            <person name="Carninci P."/>
            <person name="Fukuda S."/>
            <person name="Fukunishi Y."/>
            <person name="Furuno M."/>
            <person name="Hanagaki T."/>
            <person name="Hara A."/>
            <person name="Hayatsu N."/>
            <person name="Hiramoto K."/>
            <person name="Hiraoka T."/>
            <person name="Hori F."/>
            <person name="Imotani K."/>
            <person name="Ishii Y."/>
            <person name="Itoh M."/>
            <person name="Izawa M."/>
            <person name="Kasukawa T."/>
            <person name="Kato H."/>
            <person name="Kawai J."/>
            <person name="Kojima Y."/>
            <person name="Konno H."/>
            <person name="Kouda M."/>
            <person name="Koya S."/>
            <person name="Kurihara C."/>
            <person name="Matsuyama T."/>
            <person name="Miyazaki A."/>
            <person name="Nishi K."/>
            <person name="Nomura K."/>
            <person name="Numazaki R."/>
            <person name="Ohno M."/>
            <person name="Okazaki Y."/>
            <person name="Okido T."/>
            <person name="Owa C."/>
            <person name="Saito H."/>
            <person name="Saito R."/>
            <person name="Sakai C."/>
            <person name="Sakai K."/>
            <person name="Sano H."/>
            <person name="Sasaki D."/>
            <person name="Shibata K."/>
            <person name="Shibata Y."/>
            <person name="Shinagawa A."/>
            <person name="Shiraki T."/>
            <person name="Sogabe Y."/>
            <person name="Suzuki H."/>
            <person name="Tagami M."/>
            <person name="Tagawa A."/>
            <person name="Takahashi F."/>
            <person name="Tanaka T."/>
            <person name="Tejima Y."/>
            <person name="Toya T."/>
            <person name="Yamamura T."/>
            <person name="Yasunishi A."/>
            <person name="Yoshida K."/>
            <person name="Yoshino M."/>
            <person name="Muramatsu M."/>
            <person name="Hayashizaki Y."/>
        </authorList>
    </citation>
    <scope>NUCLEOTIDE SEQUENCE</scope>
    <source>
        <strain evidence="1">C57BL/6J</strain>
        <tissue evidence="1">Whole body</tissue>
    </source>
</reference>
<dbReference type="MGI" id="MGI:1913922">
    <property type="gene designation" value="Chmp7"/>
</dbReference>
<reference evidence="2" key="6">
    <citation type="submission" date="2001-07" db="EMBL/GenBank/DDBJ databases">
        <authorList>
            <person name="Adachi J."/>
            <person name="Aizawa K."/>
            <person name="Akimura T."/>
            <person name="Arakawa T."/>
            <person name="Bono H."/>
            <person name="Carninci P."/>
            <person name="Fukuda S."/>
            <person name="Furuno M."/>
            <person name="Hanagaki T."/>
            <person name="Hara A."/>
            <person name="Hashizume W."/>
            <person name="Hayashida K."/>
            <person name="Hayatsu N."/>
            <person name="Hiramoto K."/>
            <person name="Hiraoka T."/>
            <person name="Hirozane T."/>
            <person name="Hori F."/>
            <person name="Imotani K."/>
            <person name="Ishii Y."/>
            <person name="Itoh M."/>
            <person name="Kagawa I."/>
            <person name="Kasukawa T."/>
            <person name="Katoh H."/>
            <person name="Kawai J."/>
            <person name="Kojima Y."/>
            <person name="Kondo S."/>
            <person name="Konno H."/>
            <person name="Kouda M."/>
            <person name="Koya S."/>
            <person name="Kurihara C."/>
            <person name="Matsuyama T."/>
            <person name="Miyazaki A."/>
            <person name="Murata M."/>
            <person name="Nakamura M."/>
            <person name="Nishi K."/>
            <person name="Nomura K."/>
            <person name="Numazaki R."/>
            <person name="Ohno M."/>
            <person name="Ohsato N."/>
            <person name="Okazaki Y."/>
            <person name="Saito R."/>
            <person name="Saitoh H."/>
            <person name="Sakai C."/>
            <person name="Sakai K."/>
            <person name="Sakazume N."/>
            <person name="Sano H."/>
            <person name="Sasaki D."/>
            <person name="Shibata K."/>
            <person name="Shinagawa A."/>
            <person name="Shiraki T."/>
            <person name="Sogabe Y."/>
            <person name="Tagami M."/>
            <person name="Tagawa A."/>
            <person name="Takahashi F."/>
            <person name="Takaku-Akahira S."/>
            <person name="Takeda Y."/>
            <person name="Tanaka T."/>
            <person name="Tomaru A."/>
            <person name="Toya T."/>
            <person name="Yasunishi A."/>
            <person name="Muramatsu M."/>
            <person name="Hayashizaki Y."/>
        </authorList>
    </citation>
    <scope>NUCLEOTIDE SEQUENCE</scope>
    <source>
        <strain evidence="2">C57BL/6J</strain>
        <tissue evidence="2">Medulla oblongata</tissue>
    </source>
</reference>
<proteinExistence type="evidence at transcript level"/>
<dbReference type="AlphaFoldDB" id="Q78V99"/>
<name>Q78V99_MOUSE</name>
<reference evidence="2" key="2">
    <citation type="journal article" date="2000" name="Genome Res.">
        <title>Normalization and subtraction of cap-trapper-selected cDNAs to prepare full-length cDNA libraries for rapid discovery of new genes.</title>
        <authorList>
            <person name="Carninci P."/>
            <person name="Shibata Y."/>
            <person name="Hayatsu N."/>
            <person name="Sugahara Y."/>
            <person name="Shibata K."/>
            <person name="Itoh M."/>
            <person name="Konno H."/>
            <person name="Okazaki Y."/>
            <person name="Muramatsu M."/>
            <person name="Hayashizaki Y."/>
        </authorList>
    </citation>
    <scope>NUCLEOTIDE SEQUENCE</scope>
    <source>
        <strain evidence="2">C57BL/6J</strain>
        <tissue evidence="2">Medulla oblongata</tissue>
        <tissue evidence="1">Whole body</tissue>
    </source>
</reference>
<dbReference type="DNASU" id="105513"/>
<dbReference type="GeneID" id="105513"/>
<evidence type="ECO:0000313" key="1">
    <source>
        <dbReference type="EMBL" id="BAC25343.1"/>
    </source>
</evidence>
<evidence type="ECO:0000313" key="3">
    <source>
        <dbReference type="MGI" id="MGI:1913922"/>
    </source>
</evidence>
<dbReference type="EMBL" id="AK011732">
    <property type="protein sequence ID" value="BAC25343.1"/>
    <property type="molecule type" value="mRNA"/>
</dbReference>
<sequence>MVLYILRHSLGIRGSEWFRVMAVSRVAYVIGGHNRFHLRSRSADGVGERINLPFQGEHEKHKP</sequence>
<dbReference type="BioGRID-ORCS" id="105513">
    <property type="hits" value="11 hits in 76 CRISPR screens"/>
</dbReference>
<dbReference type="OrthoDB" id="10250120at2759"/>
<evidence type="ECO:0000313" key="2">
    <source>
        <dbReference type="EMBL" id="BAC27592.1"/>
    </source>
</evidence>
<reference evidence="2" key="1">
    <citation type="journal article" date="1999" name="Methods Enzymol.">
        <title>High-efficiency full-length cDNA cloning.</title>
        <authorList>
            <person name="Carninci P."/>
            <person name="Hayashizaki Y."/>
        </authorList>
    </citation>
    <scope>NUCLEOTIDE SEQUENCE</scope>
    <source>
        <strain evidence="2">C57BL/6J</strain>
        <tissue evidence="2">Medulla oblongata</tissue>
        <tissue evidence="1">Whole body</tissue>
    </source>
</reference>
<gene>
    <name evidence="3" type="primary">Chmp7</name>
</gene>
<reference evidence="2" key="9">
    <citation type="journal article" date="2005" name="Science">
        <title>Antisense Transcription in the Mammalian Transcriptome.</title>
        <authorList>
            <consortium name="RIKEN Genome Exploration Research Group and Genome Science Group (Genome Network Project Core Group) and the FANTOM Consortium"/>
        </authorList>
    </citation>
    <scope>NUCLEOTIDE SEQUENCE</scope>
    <source>
        <strain evidence="2">C57BL/6J</strain>
        <tissue evidence="2">Medulla oblongata</tissue>
        <tissue evidence="1">Whole body</tissue>
    </source>
</reference>
<reference evidence="2" key="3">
    <citation type="journal article" date="2000" name="Genome Res.">
        <title>RIKEN integrated sequence analysis (RISA) system--384-format sequencing pipeline with 384 multicapillary sequencer.</title>
        <authorList>
            <person name="Shibata K."/>
            <person name="Itoh M."/>
            <person name="Aizawa K."/>
            <person name="Nagaoka S."/>
            <person name="Sasaki N."/>
            <person name="Carninci P."/>
            <person name="Konno H."/>
            <person name="Akiyama J."/>
            <person name="Nishi K."/>
            <person name="Kitsunai T."/>
            <person name="Tashiro H."/>
            <person name="Itoh M."/>
            <person name="Sumi N."/>
            <person name="Ishii Y."/>
            <person name="Nakamura S."/>
            <person name="Hazama M."/>
            <person name="Nishine T."/>
            <person name="Harada A."/>
            <person name="Yamamoto R."/>
            <person name="Matsumoto H."/>
            <person name="Sakaguchi S."/>
            <person name="Ikegami T."/>
            <person name="Kashiwagi K."/>
            <person name="Fujiwake S."/>
            <person name="Inoue K."/>
            <person name="Togawa Y."/>
            <person name="Izawa M."/>
            <person name="Ohara E."/>
            <person name="Watahiki M."/>
            <person name="Yoneda Y."/>
            <person name="Ishikawa T."/>
            <person name="Ozawa K."/>
            <person name="Tanaka T."/>
            <person name="Matsuura S."/>
            <person name="Kawai J."/>
            <person name="Okazaki Y."/>
            <person name="Muramatsu M."/>
            <person name="Inoue Y."/>
            <person name="Kira A."/>
            <person name="Hayashizaki Y."/>
        </authorList>
    </citation>
    <scope>NUCLEOTIDE SEQUENCE</scope>
    <source>
        <strain evidence="2">C57BL/6J</strain>
        <tissue evidence="2">Medulla oblongata</tissue>
        <tissue evidence="1">Whole body</tissue>
    </source>
</reference>
<dbReference type="AGR" id="MGI:1913922"/>
<dbReference type="CTD" id="91782"/>
<dbReference type="RefSeq" id="NP_598839.2">
    <property type="nucleotide sequence ID" value="NM_134078.4"/>
</dbReference>
<dbReference type="EMBL" id="AK031882">
    <property type="protein sequence ID" value="BAC27592.1"/>
    <property type="molecule type" value="mRNA"/>
</dbReference>
<dbReference type="KEGG" id="mmu:105513"/>
<reference evidence="2" key="8">
    <citation type="journal article" date="2005" name="Science">
        <title>The Transcriptional Landscape of the Mammalian Genome.</title>
        <authorList>
            <consortium name="The FANTOM Consortium"/>
            <consortium name="Riken Genome Exploration Research Group and Genome Science Group (Genome Network Project Core Group)"/>
        </authorList>
    </citation>
    <scope>NUCLEOTIDE SEQUENCE</scope>
    <source>
        <strain evidence="2">C57BL/6J</strain>
        <tissue evidence="2">Medulla oblongata</tissue>
        <tissue evidence="1">Whole body</tissue>
    </source>
</reference>
<reference evidence="2" key="7">
    <citation type="journal article" date="2002" name="Nature">
        <title>Analysis of the mouse transcriptome based on functional annotation of 60,770 full-length cDNAs.</title>
        <authorList>
            <consortium name="The FANTOM Consortium and the RIKEN Genome Exploration Research Group Phase I and II Team"/>
        </authorList>
    </citation>
    <scope>NUCLEOTIDE SEQUENCE</scope>
    <source>
        <strain evidence="2">C57BL/6J</strain>
        <tissue evidence="2">Medulla oblongata</tissue>
        <tissue evidence="1">Whole body</tissue>
    </source>
</reference>
<protein>
    <submittedName>
        <fullName evidence="2">Uncharacterized protein</fullName>
    </submittedName>
</protein>